<keyword evidence="1" id="KW-0732">Signal</keyword>
<evidence type="ECO:0008006" key="4">
    <source>
        <dbReference type="Google" id="ProtNLM"/>
    </source>
</evidence>
<organism evidence="2 3">
    <name type="scientific">Alligator mississippiensis</name>
    <name type="common">American alligator</name>
    <dbReference type="NCBI Taxonomy" id="8496"/>
    <lineage>
        <taxon>Eukaryota</taxon>
        <taxon>Metazoa</taxon>
        <taxon>Chordata</taxon>
        <taxon>Craniata</taxon>
        <taxon>Vertebrata</taxon>
        <taxon>Euteleostomi</taxon>
        <taxon>Archelosauria</taxon>
        <taxon>Archosauria</taxon>
        <taxon>Crocodylia</taxon>
        <taxon>Alligatoridae</taxon>
        <taxon>Alligatorinae</taxon>
        <taxon>Alligator</taxon>
    </lineage>
</organism>
<feature type="signal peptide" evidence="1">
    <location>
        <begin position="1"/>
        <end position="23"/>
    </location>
</feature>
<feature type="chain" id="PRO_5007584862" description="Secreted protein" evidence="1">
    <location>
        <begin position="24"/>
        <end position="82"/>
    </location>
</feature>
<dbReference type="Proteomes" id="UP000050525">
    <property type="component" value="Unassembled WGS sequence"/>
</dbReference>
<evidence type="ECO:0000313" key="2">
    <source>
        <dbReference type="EMBL" id="KYO21093.1"/>
    </source>
</evidence>
<evidence type="ECO:0000313" key="3">
    <source>
        <dbReference type="Proteomes" id="UP000050525"/>
    </source>
</evidence>
<accession>A0A151M9A5</accession>
<gene>
    <name evidence="2" type="ORF">Y1Q_0001395</name>
</gene>
<name>A0A151M9A5_ALLMI</name>
<protein>
    <recommendedName>
        <fullName evidence="4">Secreted protein</fullName>
    </recommendedName>
</protein>
<sequence>MSSHGLETAGSMSLVMVLAVCLGIEEEMPKGPGQERTRQKTISPDVTLRAALAVTRSLWTASGIFPSWNLFPAASLLMVFAL</sequence>
<proteinExistence type="predicted"/>
<evidence type="ECO:0000256" key="1">
    <source>
        <dbReference type="SAM" id="SignalP"/>
    </source>
</evidence>
<dbReference type="EMBL" id="AKHW03006295">
    <property type="protein sequence ID" value="KYO21093.1"/>
    <property type="molecule type" value="Genomic_DNA"/>
</dbReference>
<comment type="caution">
    <text evidence="2">The sequence shown here is derived from an EMBL/GenBank/DDBJ whole genome shotgun (WGS) entry which is preliminary data.</text>
</comment>
<keyword evidence="3" id="KW-1185">Reference proteome</keyword>
<reference evidence="2 3" key="1">
    <citation type="journal article" date="2012" name="Genome Biol.">
        <title>Sequencing three crocodilian genomes to illuminate the evolution of archosaurs and amniotes.</title>
        <authorList>
            <person name="St John J.A."/>
            <person name="Braun E.L."/>
            <person name="Isberg S.R."/>
            <person name="Miles L.G."/>
            <person name="Chong A.Y."/>
            <person name="Gongora J."/>
            <person name="Dalzell P."/>
            <person name="Moran C."/>
            <person name="Bed'hom B."/>
            <person name="Abzhanov A."/>
            <person name="Burgess S.C."/>
            <person name="Cooksey A.M."/>
            <person name="Castoe T.A."/>
            <person name="Crawford N.G."/>
            <person name="Densmore L.D."/>
            <person name="Drew J.C."/>
            <person name="Edwards S.V."/>
            <person name="Faircloth B.C."/>
            <person name="Fujita M.K."/>
            <person name="Greenwold M.J."/>
            <person name="Hoffmann F.G."/>
            <person name="Howard J.M."/>
            <person name="Iguchi T."/>
            <person name="Janes D.E."/>
            <person name="Khan S.Y."/>
            <person name="Kohno S."/>
            <person name="de Koning A.J."/>
            <person name="Lance S.L."/>
            <person name="McCarthy F.M."/>
            <person name="McCormack J.E."/>
            <person name="Merchant M.E."/>
            <person name="Peterson D.G."/>
            <person name="Pollock D.D."/>
            <person name="Pourmand N."/>
            <person name="Raney B.J."/>
            <person name="Roessler K.A."/>
            <person name="Sanford J.R."/>
            <person name="Sawyer R.H."/>
            <person name="Schmidt C.J."/>
            <person name="Triplett E.W."/>
            <person name="Tuberville T.D."/>
            <person name="Venegas-Anaya M."/>
            <person name="Howard J.T."/>
            <person name="Jarvis E.D."/>
            <person name="Guillette L.J.Jr."/>
            <person name="Glenn T.C."/>
            <person name="Green R.E."/>
            <person name="Ray D.A."/>
        </authorList>
    </citation>
    <scope>NUCLEOTIDE SEQUENCE [LARGE SCALE GENOMIC DNA]</scope>
    <source>
        <strain evidence="2">KSC_2009_1</strain>
    </source>
</reference>
<dbReference type="AlphaFoldDB" id="A0A151M9A5"/>